<dbReference type="EMBL" id="JAJSOF020000021">
    <property type="protein sequence ID" value="KAJ4437666.1"/>
    <property type="molecule type" value="Genomic_DNA"/>
</dbReference>
<organism evidence="1 2">
    <name type="scientific">Periplaneta americana</name>
    <name type="common">American cockroach</name>
    <name type="synonym">Blatta americana</name>
    <dbReference type="NCBI Taxonomy" id="6978"/>
    <lineage>
        <taxon>Eukaryota</taxon>
        <taxon>Metazoa</taxon>
        <taxon>Ecdysozoa</taxon>
        <taxon>Arthropoda</taxon>
        <taxon>Hexapoda</taxon>
        <taxon>Insecta</taxon>
        <taxon>Pterygota</taxon>
        <taxon>Neoptera</taxon>
        <taxon>Polyneoptera</taxon>
        <taxon>Dictyoptera</taxon>
        <taxon>Blattodea</taxon>
        <taxon>Blattoidea</taxon>
        <taxon>Blattidae</taxon>
        <taxon>Blattinae</taxon>
        <taxon>Periplaneta</taxon>
    </lineage>
</organism>
<evidence type="ECO:0000313" key="2">
    <source>
        <dbReference type="Proteomes" id="UP001148838"/>
    </source>
</evidence>
<dbReference type="Gene3D" id="3.40.50.410">
    <property type="entry name" value="von Willebrand factor, type A domain"/>
    <property type="match status" value="1"/>
</dbReference>
<dbReference type="InterPro" id="IPR050934">
    <property type="entry name" value="ITIH"/>
</dbReference>
<accession>A0ABQ8STZ8</accession>
<sequence length="434" mass="49517">MFKTYRGEPAWREIKNRLQPPNYFSRNDHSYKLRERRQRTDTRKFSFLNRTIRDWNALPADLLKALPITKNIWNYVLNQNMKQESSTSKLNEVLTSNVAAKATPLNIAKAKEFVQRLTAHGESNIHDALLKALATSRLHMGRSADNEVFESILVFLTAGKPSMGITDTHTIVPSVSKANAGQTSVFSLELGNDDTVDYAFLEKLSSTNLGFAQKVQSSSGTAEQFRAFYRQFESPVLADISFKYQPKQFVPASLTTHTFRRTFSGSELAVAGQLLGEDIDGEVQGRTSQGSLSYPFIPMYFTTTDGMTRKTTKTTSNTFQRIWEYLRVRQLLQDCSKQDKRRTLSLAKEYSFVTPMTSLVMKSRGSNYVKIKNTSPSMGRSMVSMKRKNFFDENNIYGDFYWKKIYLDLKDMATMIEDVGDCAASEIEPRYRKV</sequence>
<dbReference type="SUPFAM" id="SSF53300">
    <property type="entry name" value="vWA-like"/>
    <property type="match status" value="1"/>
</dbReference>
<dbReference type="InterPro" id="IPR036465">
    <property type="entry name" value="vWFA_dom_sf"/>
</dbReference>
<keyword evidence="2" id="KW-1185">Reference proteome</keyword>
<evidence type="ECO:0000313" key="1">
    <source>
        <dbReference type="EMBL" id="KAJ4437666.1"/>
    </source>
</evidence>
<dbReference type="Proteomes" id="UP001148838">
    <property type="component" value="Unassembled WGS sequence"/>
</dbReference>
<reference evidence="1 2" key="1">
    <citation type="journal article" date="2022" name="Allergy">
        <title>Genome assembly and annotation of Periplaneta americana reveal a comprehensive cockroach allergen profile.</title>
        <authorList>
            <person name="Wang L."/>
            <person name="Xiong Q."/>
            <person name="Saelim N."/>
            <person name="Wang L."/>
            <person name="Nong W."/>
            <person name="Wan A.T."/>
            <person name="Shi M."/>
            <person name="Liu X."/>
            <person name="Cao Q."/>
            <person name="Hui J.H.L."/>
            <person name="Sookrung N."/>
            <person name="Leung T.F."/>
            <person name="Tungtrongchitr A."/>
            <person name="Tsui S.K.W."/>
        </authorList>
    </citation>
    <scope>NUCLEOTIDE SEQUENCE [LARGE SCALE GENOMIC DNA]</scope>
    <source>
        <strain evidence="1">PWHHKU_190912</strain>
    </source>
</reference>
<gene>
    <name evidence="1" type="ORF">ANN_17811</name>
</gene>
<comment type="caution">
    <text evidence="1">The sequence shown here is derived from an EMBL/GenBank/DDBJ whole genome shotgun (WGS) entry which is preliminary data.</text>
</comment>
<proteinExistence type="predicted"/>
<dbReference type="PANTHER" id="PTHR10338:SF108">
    <property type="entry name" value="INTER-ALPHA-TRYPSIN INHIBITOR HEAVY CHAIN H4-LIKE PROTEIN"/>
    <property type="match status" value="1"/>
</dbReference>
<dbReference type="PANTHER" id="PTHR10338">
    <property type="entry name" value="INTER-ALPHA-TRYPSIN INHIBITOR HEAVY CHAIN FAMILY MEMBER"/>
    <property type="match status" value="1"/>
</dbReference>
<name>A0ABQ8STZ8_PERAM</name>
<protein>
    <submittedName>
        <fullName evidence="1">Uncharacterized protein</fullName>
    </submittedName>
</protein>